<gene>
    <name evidence="3" type="ORF">PENTCL1PPCAC_14895</name>
</gene>
<dbReference type="InterPro" id="IPR013087">
    <property type="entry name" value="Znf_C2H2_type"/>
</dbReference>
<feature type="region of interest" description="Disordered" evidence="1">
    <location>
        <begin position="24"/>
        <end position="67"/>
    </location>
</feature>
<proteinExistence type="predicted"/>
<organism evidence="3 4">
    <name type="scientific">Pristionchus entomophagus</name>
    <dbReference type="NCBI Taxonomy" id="358040"/>
    <lineage>
        <taxon>Eukaryota</taxon>
        <taxon>Metazoa</taxon>
        <taxon>Ecdysozoa</taxon>
        <taxon>Nematoda</taxon>
        <taxon>Chromadorea</taxon>
        <taxon>Rhabditida</taxon>
        <taxon>Rhabditina</taxon>
        <taxon>Diplogasteromorpha</taxon>
        <taxon>Diplogasteroidea</taxon>
        <taxon>Neodiplogasteridae</taxon>
        <taxon>Pristionchus</taxon>
    </lineage>
</organism>
<sequence length="67" mass="7059">CPHCTYSVAVAHALKDHVKLHGIDSASTDEGVNEKETVEAPKPLKRPATKIAVSPPKKPSAEGDTTV</sequence>
<dbReference type="Proteomes" id="UP001432027">
    <property type="component" value="Unassembled WGS sequence"/>
</dbReference>
<evidence type="ECO:0000313" key="4">
    <source>
        <dbReference type="Proteomes" id="UP001432027"/>
    </source>
</evidence>
<evidence type="ECO:0000259" key="2">
    <source>
        <dbReference type="PROSITE" id="PS00028"/>
    </source>
</evidence>
<feature type="domain" description="C2H2-type" evidence="2">
    <location>
        <begin position="1"/>
        <end position="21"/>
    </location>
</feature>
<dbReference type="EMBL" id="BTSX01000004">
    <property type="protein sequence ID" value="GMS92720.1"/>
    <property type="molecule type" value="Genomic_DNA"/>
</dbReference>
<comment type="caution">
    <text evidence="3">The sequence shown here is derived from an EMBL/GenBank/DDBJ whole genome shotgun (WGS) entry which is preliminary data.</text>
</comment>
<dbReference type="AlphaFoldDB" id="A0AAV5TAZ4"/>
<accession>A0AAV5TAZ4</accession>
<feature type="non-terminal residue" evidence="3">
    <location>
        <position position="67"/>
    </location>
</feature>
<evidence type="ECO:0000256" key="1">
    <source>
        <dbReference type="SAM" id="MobiDB-lite"/>
    </source>
</evidence>
<dbReference type="PROSITE" id="PS00028">
    <property type="entry name" value="ZINC_FINGER_C2H2_1"/>
    <property type="match status" value="1"/>
</dbReference>
<name>A0AAV5TAZ4_9BILA</name>
<evidence type="ECO:0000313" key="3">
    <source>
        <dbReference type="EMBL" id="GMS92720.1"/>
    </source>
</evidence>
<reference evidence="3" key="1">
    <citation type="submission" date="2023-10" db="EMBL/GenBank/DDBJ databases">
        <title>Genome assembly of Pristionchus species.</title>
        <authorList>
            <person name="Yoshida K."/>
            <person name="Sommer R.J."/>
        </authorList>
    </citation>
    <scope>NUCLEOTIDE SEQUENCE</scope>
    <source>
        <strain evidence="3">RS0144</strain>
    </source>
</reference>
<keyword evidence="4" id="KW-1185">Reference proteome</keyword>
<feature type="non-terminal residue" evidence="3">
    <location>
        <position position="1"/>
    </location>
</feature>
<protein>
    <recommendedName>
        <fullName evidence="2">C2H2-type domain-containing protein</fullName>
    </recommendedName>
</protein>